<protein>
    <submittedName>
        <fullName evidence="1">Uncharacterized protein</fullName>
    </submittedName>
</protein>
<keyword evidence="2" id="KW-1185">Reference proteome</keyword>
<dbReference type="EMBL" id="JAPESX010002871">
    <property type="protein sequence ID" value="KAJ8106343.1"/>
    <property type="molecule type" value="Genomic_DNA"/>
</dbReference>
<comment type="caution">
    <text evidence="1">The sequence shown here is derived from an EMBL/GenBank/DDBJ whole genome shotgun (WGS) entry which is preliminary data.</text>
</comment>
<reference evidence="1" key="1">
    <citation type="submission" date="2022-11" db="EMBL/GenBank/DDBJ databases">
        <title>Genome Sequence of Nemania bipapillata.</title>
        <authorList>
            <person name="Buettner E."/>
        </authorList>
    </citation>
    <scope>NUCLEOTIDE SEQUENCE</scope>
    <source>
        <strain evidence="1">CP14</strain>
    </source>
</reference>
<evidence type="ECO:0000313" key="2">
    <source>
        <dbReference type="Proteomes" id="UP001153334"/>
    </source>
</evidence>
<name>A0ACC2HU79_9PEZI</name>
<organism evidence="1 2">
    <name type="scientific">Nemania bipapillata</name>
    <dbReference type="NCBI Taxonomy" id="110536"/>
    <lineage>
        <taxon>Eukaryota</taxon>
        <taxon>Fungi</taxon>
        <taxon>Dikarya</taxon>
        <taxon>Ascomycota</taxon>
        <taxon>Pezizomycotina</taxon>
        <taxon>Sordariomycetes</taxon>
        <taxon>Xylariomycetidae</taxon>
        <taxon>Xylariales</taxon>
        <taxon>Xylariaceae</taxon>
        <taxon>Nemania</taxon>
    </lineage>
</organism>
<proteinExistence type="predicted"/>
<sequence length="996" mass="113408">MRLLQRQDDGSIKLTKYFNDNEIPQYAILSHTWGADEDEVVFEDMIESVGRQKFRYRQKSGSRKIDHCAEWAAADGLPYFWVDSCCINKSNYTELQEAITSMFRWYQNAEKCYVYLPDVITDDAGHDKPLSQRAWESSFRRSRWFTRGWTLQELLAPRHVEFFSGDGRKLGSRTDLGHLLQEVTGIDVKALRGEKLSKFSISERMSWARSRQTKRKEDKAYSLFGIFDVSMYINYGEGEERAMDRLRREILSPDSSQPSQRSHFMVPFGRNNHFVGHDTILEQLLQKIPPSANPDDCQRTAIEGLGGIGKTQIALEAAYRIRDRYPESSVFWVPASDSDAFENAYREIGRLLRIRGVDREEADVKALVTAGLSRETAGSWLLIVDDADDLAFLGPVLNSFFPFNRKGSILFTTRNHRTAVNLNVQQRNMIVVPKMDDIEATRLLRTGLDESRRGDIEGMKRLLSFLVNLPLAIKQASAFLASNPDVTVSQYLGFHQASDADSIELFSKQFEDPHRYTSHASDQNPIARTWLISFKHISRRNPLAADYLKFMCVLAEKAIPLALLPVAPGVKMAEAMNMLKSYAFIAECDTPDTFDVHPLVRLVMRDLLQQRGEWVELSITAAQRIAKEYPSPKSENKDTWVKYLPHAQAVIEIDDVVTMDSPDLAGTVIDSYAILEELGESERLCQRGLKLREEKLGKRHPSTLECLHSLGCIFTVLKKHEEAEKIFREVLGLRIEVLGVEHSKTLQSMSCLSDSLRNQGELGEAETIARQTQKLMEKVLGSKHLDTLEHMGTLALILFCQERLEEAEEISRQLLGLMEEILGKQHTSTLGCMVMLASILTNQGYSTAYEEAEKILRQAVERAENALGRKNPVTLQCICLLASILARRREYEEATEMCQQAIRLTEEVLGKEHPSIISMMELAATCLVAQENNGEAEKMQRQALELRAKVPGMDNSNTLQSIRTFAMLLQRQEKYDEIREIIKMLERIVALEPARW</sequence>
<evidence type="ECO:0000313" key="1">
    <source>
        <dbReference type="EMBL" id="KAJ8106343.1"/>
    </source>
</evidence>
<gene>
    <name evidence="1" type="ORF">ONZ43_g7097</name>
</gene>
<accession>A0ACC2HU79</accession>
<dbReference type="Proteomes" id="UP001153334">
    <property type="component" value="Unassembled WGS sequence"/>
</dbReference>